<dbReference type="EMBL" id="STGX01000004">
    <property type="protein sequence ID" value="THV30132.1"/>
    <property type="molecule type" value="Genomic_DNA"/>
</dbReference>
<evidence type="ECO:0000313" key="2">
    <source>
        <dbReference type="EMBL" id="THV30132.1"/>
    </source>
</evidence>
<accession>A0A4S8PKN2</accession>
<dbReference type="Proteomes" id="UP000305792">
    <property type="component" value="Unassembled WGS sequence"/>
</dbReference>
<sequence>MTESTTKPVDVHDAVVRVLTARQLVADALDDLALAAAGLHQRGLSSWKYDTVVGALDERFHDLSRALANHVIHLDDGTKERDVVVRLREVAYQVRTISVELEAAAGRLEGVSATMTEGYSHRFSPEGKGDNGLPLESAPALGERLRASPSPGPTRVNGTR</sequence>
<evidence type="ECO:0000256" key="1">
    <source>
        <dbReference type="SAM" id="MobiDB-lite"/>
    </source>
</evidence>
<proteinExistence type="predicted"/>
<keyword evidence="3" id="KW-1185">Reference proteome</keyword>
<feature type="region of interest" description="Disordered" evidence="1">
    <location>
        <begin position="119"/>
        <end position="160"/>
    </location>
</feature>
<organism evidence="2 3">
    <name type="scientific">Glycomyces paridis</name>
    <dbReference type="NCBI Taxonomy" id="2126555"/>
    <lineage>
        <taxon>Bacteria</taxon>
        <taxon>Bacillati</taxon>
        <taxon>Actinomycetota</taxon>
        <taxon>Actinomycetes</taxon>
        <taxon>Glycomycetales</taxon>
        <taxon>Glycomycetaceae</taxon>
        <taxon>Glycomyces</taxon>
    </lineage>
</organism>
<evidence type="ECO:0000313" key="3">
    <source>
        <dbReference type="Proteomes" id="UP000305792"/>
    </source>
</evidence>
<gene>
    <name evidence="2" type="ORF">E9998_07075</name>
</gene>
<reference evidence="2 3" key="1">
    <citation type="journal article" date="2018" name="Int. J. Syst. Evol. Microbiol.">
        <title>Glycomyces paridis sp. nov., isolated from the medicinal plant Paris polyphylla.</title>
        <authorList>
            <person name="Fang X.M."/>
            <person name="Bai J.L."/>
            <person name="Su J."/>
            <person name="Zhao L.L."/>
            <person name="Liu H.Y."/>
            <person name="Ma B.P."/>
            <person name="Zhang Y.Q."/>
            <person name="Yu L.Y."/>
        </authorList>
    </citation>
    <scope>NUCLEOTIDE SEQUENCE [LARGE SCALE GENOMIC DNA]</scope>
    <source>
        <strain evidence="2 3">CPCC 204357</strain>
    </source>
</reference>
<feature type="compositionally biased region" description="Basic and acidic residues" evidence="1">
    <location>
        <begin position="119"/>
        <end position="129"/>
    </location>
</feature>
<dbReference type="AlphaFoldDB" id="A0A4S8PKN2"/>
<dbReference type="RefSeq" id="WP_136529005.1">
    <property type="nucleotide sequence ID" value="NZ_STGX01000004.1"/>
</dbReference>
<protein>
    <submittedName>
        <fullName evidence="2">Uncharacterized protein</fullName>
    </submittedName>
</protein>
<comment type="caution">
    <text evidence="2">The sequence shown here is derived from an EMBL/GenBank/DDBJ whole genome shotgun (WGS) entry which is preliminary data.</text>
</comment>
<name>A0A4S8PKN2_9ACTN</name>